<dbReference type="PANTHER" id="PTHR38454:SF1">
    <property type="entry name" value="INTEGRAL MEMBRANE PROTEIN"/>
    <property type="match status" value="1"/>
</dbReference>
<dbReference type="AlphaFoldDB" id="A0A916ZT30"/>
<dbReference type="InterPro" id="IPR018580">
    <property type="entry name" value="Uncharacterised_YfhO"/>
</dbReference>
<feature type="transmembrane region" description="Helical" evidence="1">
    <location>
        <begin position="781"/>
        <end position="801"/>
    </location>
</feature>
<dbReference type="EMBL" id="BMGL01000005">
    <property type="protein sequence ID" value="GGE11359.1"/>
    <property type="molecule type" value="Genomic_DNA"/>
</dbReference>
<dbReference type="Proteomes" id="UP000599688">
    <property type="component" value="Unassembled WGS sequence"/>
</dbReference>
<dbReference type="Pfam" id="PF09586">
    <property type="entry name" value="YfhO"/>
    <property type="match status" value="1"/>
</dbReference>
<feature type="transmembrane region" description="Helical" evidence="1">
    <location>
        <begin position="442"/>
        <end position="460"/>
    </location>
</feature>
<organism evidence="2 3">
    <name type="scientific">Psychroflexus salis</name>
    <dbReference type="NCBI Taxonomy" id="1526574"/>
    <lineage>
        <taxon>Bacteria</taxon>
        <taxon>Pseudomonadati</taxon>
        <taxon>Bacteroidota</taxon>
        <taxon>Flavobacteriia</taxon>
        <taxon>Flavobacteriales</taxon>
        <taxon>Flavobacteriaceae</taxon>
        <taxon>Psychroflexus</taxon>
    </lineage>
</organism>
<feature type="transmembrane region" description="Helical" evidence="1">
    <location>
        <begin position="170"/>
        <end position="186"/>
    </location>
</feature>
<feature type="transmembrane region" description="Helical" evidence="1">
    <location>
        <begin position="99"/>
        <end position="116"/>
    </location>
</feature>
<dbReference type="RefSeq" id="WP_188405807.1">
    <property type="nucleotide sequence ID" value="NZ_BMGL01000005.1"/>
</dbReference>
<feature type="transmembrane region" description="Helical" evidence="1">
    <location>
        <begin position="223"/>
        <end position="243"/>
    </location>
</feature>
<accession>A0A916ZT30</accession>
<sequence>MKLPWPKFIPHLLVFVGFVIVSVGFFNPVLSGKVIYQSDIVQHNGMAKQQRDFIAETGEESYWMDNAFGGMPTYQVGANYPHNYMKKIDKLIRFLPRPSDYLFIYFVGLYILFLVLKIEPKFAFIGALAFGFSTYLIIILGVGHNAKAHAIAYMPLVISGILLCFRNKLFWGFVLLVFGLALELVANHFQMTYYLLLLCICIGLVYAYQNVIAKTYLKFIKQIAVMCLAAFLALGFNASNLLATKEYTDFSTRGSEELTINPDSSEKIKKDGLDYDYITEYSYGIVESLNLFIPNFMGGSSSQALDTDSETYQTLLQLTANPVTAKQYAQSMPTYWGNQTYVAAPAYVGAGLLFLFVLALFLVKKKIKYWTIAGVLLSLFLSWGDNFSVLTRFFVDYVPLYNKFRAVSSIQVILELCVPILAIVGLKEFFSNSAAKEEKTKALQYTGIITGGLSLLFIAFNSSFFNFYSPIDQQLPDELAQAIRLDRQSMLVNDAWRSFLIVGLLMGILWLLMKKKLTSKIALIAIGIVVVGDLILVDKRYVDNDEDFVSKSKMERPFQLTAADREIKKDTTHFRVLDLTNNPFNSARASFFHNSIGGYHAAKPKRIQNLYEFYIGKGNQEVLNMMNVKYFIMNPKDEGLQAQINKDVNGSAWFVNTIETVPSVDDEIAALGKIKTKETAVMLQDEAAQLNLLQFNEEEDQFIQLTSKQPNQLIYSFRTSSPQFAVFSEIYYKHGWVAKINGEEVPIRKVNYLLRGLSIPDGNGEIVFLFKPKVVQTGGKISLASSILFLGIIGFGVFTLYRNKNQ</sequence>
<comment type="caution">
    <text evidence="2">The sequence shown here is derived from an EMBL/GenBank/DDBJ whole genome shotgun (WGS) entry which is preliminary data.</text>
</comment>
<name>A0A916ZT30_9FLAO</name>
<protein>
    <submittedName>
        <fullName evidence="2">Membrane protein</fullName>
    </submittedName>
</protein>
<evidence type="ECO:0000256" key="1">
    <source>
        <dbReference type="SAM" id="Phobius"/>
    </source>
</evidence>
<keyword evidence="1" id="KW-0472">Membrane</keyword>
<evidence type="ECO:0000313" key="3">
    <source>
        <dbReference type="Proteomes" id="UP000599688"/>
    </source>
</evidence>
<keyword evidence="1" id="KW-0812">Transmembrane</keyword>
<gene>
    <name evidence="2" type="ORF">GCM10010831_11040</name>
</gene>
<feature type="transmembrane region" description="Helical" evidence="1">
    <location>
        <begin position="123"/>
        <end position="142"/>
    </location>
</feature>
<evidence type="ECO:0000313" key="2">
    <source>
        <dbReference type="EMBL" id="GGE11359.1"/>
    </source>
</evidence>
<reference evidence="2 3" key="1">
    <citation type="journal article" date="2014" name="Int. J. Syst. Evol. Microbiol.">
        <title>Complete genome sequence of Corynebacterium casei LMG S-19264T (=DSM 44701T), isolated from a smear-ripened cheese.</title>
        <authorList>
            <consortium name="US DOE Joint Genome Institute (JGI-PGF)"/>
            <person name="Walter F."/>
            <person name="Albersmeier A."/>
            <person name="Kalinowski J."/>
            <person name="Ruckert C."/>
        </authorList>
    </citation>
    <scope>NUCLEOTIDE SEQUENCE [LARGE SCALE GENOMIC DNA]</scope>
    <source>
        <strain evidence="2 3">CGMCC 1.12925</strain>
    </source>
</reference>
<feature type="transmembrane region" description="Helical" evidence="1">
    <location>
        <begin position="341"/>
        <end position="362"/>
    </location>
</feature>
<keyword evidence="1" id="KW-1133">Transmembrane helix</keyword>
<keyword evidence="3" id="KW-1185">Reference proteome</keyword>
<feature type="transmembrane region" description="Helical" evidence="1">
    <location>
        <begin position="12"/>
        <end position="30"/>
    </location>
</feature>
<proteinExistence type="predicted"/>
<feature type="transmembrane region" description="Helical" evidence="1">
    <location>
        <begin position="192"/>
        <end position="211"/>
    </location>
</feature>
<feature type="transmembrane region" description="Helical" evidence="1">
    <location>
        <begin position="410"/>
        <end position="430"/>
    </location>
</feature>
<feature type="transmembrane region" description="Helical" evidence="1">
    <location>
        <begin position="495"/>
        <end position="513"/>
    </location>
</feature>
<dbReference type="PANTHER" id="PTHR38454">
    <property type="entry name" value="INTEGRAL MEMBRANE PROTEIN-RELATED"/>
    <property type="match status" value="1"/>
</dbReference>
<feature type="transmembrane region" description="Helical" evidence="1">
    <location>
        <begin position="369"/>
        <end position="390"/>
    </location>
</feature>